<protein>
    <submittedName>
        <fullName evidence="2">Methyltransferase domain-containing protein</fullName>
    </submittedName>
</protein>
<dbReference type="InterPro" id="IPR029063">
    <property type="entry name" value="SAM-dependent_MTases_sf"/>
</dbReference>
<comment type="caution">
    <text evidence="2">The sequence shown here is derived from an EMBL/GenBank/DDBJ whole genome shotgun (WGS) entry which is preliminary data.</text>
</comment>
<dbReference type="SUPFAM" id="SSF53335">
    <property type="entry name" value="S-adenosyl-L-methionine-dependent methyltransferases"/>
    <property type="match status" value="1"/>
</dbReference>
<keyword evidence="3" id="KW-1185">Reference proteome</keyword>
<dbReference type="EMBL" id="JAVREQ010000009">
    <property type="protein sequence ID" value="MDT0379656.1"/>
    <property type="molecule type" value="Genomic_DNA"/>
</dbReference>
<accession>A0ABU2NSR4</accession>
<evidence type="ECO:0000259" key="1">
    <source>
        <dbReference type="Pfam" id="PF08241"/>
    </source>
</evidence>
<dbReference type="Pfam" id="PF08241">
    <property type="entry name" value="Methyltransf_11"/>
    <property type="match status" value="1"/>
</dbReference>
<proteinExistence type="predicted"/>
<evidence type="ECO:0000313" key="3">
    <source>
        <dbReference type="Proteomes" id="UP001183414"/>
    </source>
</evidence>
<dbReference type="RefSeq" id="WP_311673463.1">
    <property type="nucleotide sequence ID" value="NZ_JAVREQ010000009.1"/>
</dbReference>
<dbReference type="GO" id="GO:0032259">
    <property type="term" value="P:methylation"/>
    <property type="evidence" value="ECO:0007669"/>
    <property type="project" value="UniProtKB-KW"/>
</dbReference>
<sequence length="231" mass="24479">MIRHDLVARQLDEQLAAHFPGGGPLTVLEAGLGPVERTLRLARAGHRVTGLEADAAVHAYVGEALDAEDAAVRERVRLVQGGGQEAGAHFPPGTFDVVLCHDGLTASHDPASTLAGLARVLAPGGLLSVMIRNDAALALHPARAGDWEAALAAFDFAERAFRLEPMTSLLAGVGVPLRTWYGVQVFTPDDDRRALLPRQLAAEERAARTDPYRGVAAYLHLCGLRRPAAVG</sequence>
<evidence type="ECO:0000313" key="2">
    <source>
        <dbReference type="EMBL" id="MDT0379656.1"/>
    </source>
</evidence>
<name>A0ABU2NSR4_9ACTN</name>
<gene>
    <name evidence="2" type="ORF">RM572_12855</name>
</gene>
<dbReference type="Proteomes" id="UP001183414">
    <property type="component" value="Unassembled WGS sequence"/>
</dbReference>
<organism evidence="2 3">
    <name type="scientific">Streptomyces hazeniae</name>
    <dbReference type="NCBI Taxonomy" id="3075538"/>
    <lineage>
        <taxon>Bacteria</taxon>
        <taxon>Bacillati</taxon>
        <taxon>Actinomycetota</taxon>
        <taxon>Actinomycetes</taxon>
        <taxon>Kitasatosporales</taxon>
        <taxon>Streptomycetaceae</taxon>
        <taxon>Streptomyces</taxon>
    </lineage>
</organism>
<dbReference type="InterPro" id="IPR013216">
    <property type="entry name" value="Methyltransf_11"/>
</dbReference>
<dbReference type="CDD" id="cd02440">
    <property type="entry name" value="AdoMet_MTases"/>
    <property type="match status" value="1"/>
</dbReference>
<keyword evidence="2" id="KW-0808">Transferase</keyword>
<dbReference type="Gene3D" id="3.40.50.150">
    <property type="entry name" value="Vaccinia Virus protein VP39"/>
    <property type="match status" value="1"/>
</dbReference>
<reference evidence="3" key="1">
    <citation type="submission" date="2023-07" db="EMBL/GenBank/DDBJ databases">
        <title>30 novel species of actinomycetes from the DSMZ collection.</title>
        <authorList>
            <person name="Nouioui I."/>
        </authorList>
    </citation>
    <scope>NUCLEOTIDE SEQUENCE [LARGE SCALE GENOMIC DNA]</scope>
    <source>
        <strain evidence="3">DSM 42041</strain>
    </source>
</reference>
<keyword evidence="2" id="KW-0489">Methyltransferase</keyword>
<feature type="domain" description="Methyltransferase type 11" evidence="1">
    <location>
        <begin position="28"/>
        <end position="128"/>
    </location>
</feature>
<dbReference type="GO" id="GO:0008168">
    <property type="term" value="F:methyltransferase activity"/>
    <property type="evidence" value="ECO:0007669"/>
    <property type="project" value="UniProtKB-KW"/>
</dbReference>